<evidence type="ECO:0000313" key="1">
    <source>
        <dbReference type="EMBL" id="KAJ8679898.1"/>
    </source>
</evidence>
<name>A0ACC2P903_9HYME</name>
<comment type="caution">
    <text evidence="1">The sequence shown here is derived from an EMBL/GenBank/DDBJ whole genome shotgun (WGS) entry which is preliminary data.</text>
</comment>
<gene>
    <name evidence="1" type="ORF">QAD02_015685</name>
</gene>
<dbReference type="Proteomes" id="UP001239111">
    <property type="component" value="Chromosome 2"/>
</dbReference>
<keyword evidence="2" id="KW-1185">Reference proteome</keyword>
<proteinExistence type="predicted"/>
<organism evidence="1 2">
    <name type="scientific">Eretmocerus hayati</name>
    <dbReference type="NCBI Taxonomy" id="131215"/>
    <lineage>
        <taxon>Eukaryota</taxon>
        <taxon>Metazoa</taxon>
        <taxon>Ecdysozoa</taxon>
        <taxon>Arthropoda</taxon>
        <taxon>Hexapoda</taxon>
        <taxon>Insecta</taxon>
        <taxon>Pterygota</taxon>
        <taxon>Neoptera</taxon>
        <taxon>Endopterygota</taxon>
        <taxon>Hymenoptera</taxon>
        <taxon>Apocrita</taxon>
        <taxon>Proctotrupomorpha</taxon>
        <taxon>Chalcidoidea</taxon>
        <taxon>Aphelinidae</taxon>
        <taxon>Aphelininae</taxon>
        <taxon>Eretmocerus</taxon>
    </lineage>
</organism>
<dbReference type="EMBL" id="CM056742">
    <property type="protein sequence ID" value="KAJ8679898.1"/>
    <property type="molecule type" value="Genomic_DNA"/>
</dbReference>
<sequence length="155" mass="17441">MTSYRSNGSLLNEGCGNCFVAHQLCKHTLFRNDRIFHGESNEGKADISRANYLASSRKLLSDAQVDETNDHQENEDAKDDEVKADDDIKKKDPDRNPADTDEDDDEEFDYTEDYDDDEDDDPLDDGEEIVYEDEPVTDTLDVASSGDSDDDDDDG</sequence>
<evidence type="ECO:0000313" key="2">
    <source>
        <dbReference type="Proteomes" id="UP001239111"/>
    </source>
</evidence>
<accession>A0ACC2P903</accession>
<protein>
    <submittedName>
        <fullName evidence="1">Uncharacterized protein</fullName>
    </submittedName>
</protein>
<reference evidence="1" key="1">
    <citation type="submission" date="2023-04" db="EMBL/GenBank/DDBJ databases">
        <title>A chromosome-level genome assembly of the parasitoid wasp Eretmocerus hayati.</title>
        <authorList>
            <person name="Zhong Y."/>
            <person name="Liu S."/>
            <person name="Liu Y."/>
        </authorList>
    </citation>
    <scope>NUCLEOTIDE SEQUENCE</scope>
    <source>
        <strain evidence="1">ZJU_SS_LIU_2023</strain>
    </source>
</reference>